<reference evidence="1" key="1">
    <citation type="submission" date="2024-03" db="EMBL/GenBank/DDBJ databases">
        <title>Diverse circular DNA viruses in blood, oral, and fecal samples of captive lemurs.</title>
        <authorList>
            <person name="Paietta E.N."/>
            <person name="Kraberger S."/>
            <person name="Lund M.C."/>
            <person name="Custer J.M."/>
            <person name="Vargas K.M."/>
            <person name="Ehmke E.E."/>
            <person name="Yoder A.D."/>
            <person name="Varsani A."/>
        </authorList>
    </citation>
    <scope>NUCLEOTIDE SEQUENCE</scope>
    <source>
        <strain evidence="1">Duke_21_2</strain>
    </source>
</reference>
<sequence length="122" mass="14314">MKLTWIENKGVLIEIDGEIPHKFIVFKRDIEEKKDWWDGKKACEDIFCRMTTSQELSIIYENKEEINKLMTENGGEPLKEDFYWSSSEYSYNSAWSQRFSGGYVDGDGKNGSNYYVRPVLAF</sequence>
<evidence type="ECO:0008006" key="2">
    <source>
        <dbReference type="Google" id="ProtNLM"/>
    </source>
</evidence>
<proteinExistence type="predicted"/>
<organism evidence="1">
    <name type="scientific">Dulem virus 29</name>
    <dbReference type="NCBI Taxonomy" id="3145747"/>
    <lineage>
        <taxon>Viruses</taxon>
        <taxon>Duplodnaviria</taxon>
        <taxon>Heunggongvirae</taxon>
        <taxon>Uroviricota</taxon>
        <taxon>Caudoviricetes</taxon>
    </lineage>
</organism>
<evidence type="ECO:0000313" key="1">
    <source>
        <dbReference type="EMBL" id="XCD03770.1"/>
    </source>
</evidence>
<dbReference type="EMBL" id="PP511380">
    <property type="protein sequence ID" value="XCD03770.1"/>
    <property type="molecule type" value="Genomic_DNA"/>
</dbReference>
<protein>
    <recommendedName>
        <fullName evidence="2">DUF1566 domain-containing protein</fullName>
    </recommendedName>
</protein>
<name>A0AAU8AV68_9CAUD</name>
<accession>A0AAU8AV68</accession>